<dbReference type="AlphaFoldDB" id="A0A917ZWX4"/>
<proteinExistence type="predicted"/>
<accession>A0A917ZWX4</accession>
<organism evidence="1 2">
    <name type="scientific">Wenjunlia tyrosinilytica</name>
    <dbReference type="NCBI Taxonomy" id="1544741"/>
    <lineage>
        <taxon>Bacteria</taxon>
        <taxon>Bacillati</taxon>
        <taxon>Actinomycetota</taxon>
        <taxon>Actinomycetes</taxon>
        <taxon>Kitasatosporales</taxon>
        <taxon>Streptomycetaceae</taxon>
        <taxon>Wenjunlia</taxon>
    </lineage>
</organism>
<sequence length="93" mass="11276">MEKGTRWQWWQKGRHPEKEDQYGLTSLDYKYLEHDGRVYRVDACVIKNGTFAKIKHPERPIFSIQEWREKRAWVKRYKARNRKRGLGPVGNSE</sequence>
<evidence type="ECO:0000313" key="2">
    <source>
        <dbReference type="Proteomes" id="UP000641932"/>
    </source>
</evidence>
<protein>
    <submittedName>
        <fullName evidence="1">Uncharacterized protein</fullName>
    </submittedName>
</protein>
<name>A0A917ZWX4_9ACTN</name>
<dbReference type="Proteomes" id="UP000641932">
    <property type="component" value="Unassembled WGS sequence"/>
</dbReference>
<gene>
    <name evidence="1" type="ORF">GCM10012280_59500</name>
</gene>
<reference evidence="1" key="1">
    <citation type="journal article" date="2014" name="Int. J. Syst. Evol. Microbiol.">
        <title>Complete genome sequence of Corynebacterium casei LMG S-19264T (=DSM 44701T), isolated from a smear-ripened cheese.</title>
        <authorList>
            <consortium name="US DOE Joint Genome Institute (JGI-PGF)"/>
            <person name="Walter F."/>
            <person name="Albersmeier A."/>
            <person name="Kalinowski J."/>
            <person name="Ruckert C."/>
        </authorList>
    </citation>
    <scope>NUCLEOTIDE SEQUENCE</scope>
    <source>
        <strain evidence="1">CGMCC 4.7201</strain>
    </source>
</reference>
<reference evidence="1" key="2">
    <citation type="submission" date="2020-09" db="EMBL/GenBank/DDBJ databases">
        <authorList>
            <person name="Sun Q."/>
            <person name="Zhou Y."/>
        </authorList>
    </citation>
    <scope>NUCLEOTIDE SEQUENCE</scope>
    <source>
        <strain evidence="1">CGMCC 4.7201</strain>
    </source>
</reference>
<evidence type="ECO:0000313" key="1">
    <source>
        <dbReference type="EMBL" id="GGO97510.1"/>
    </source>
</evidence>
<dbReference type="EMBL" id="BMMS01000033">
    <property type="protein sequence ID" value="GGO97510.1"/>
    <property type="molecule type" value="Genomic_DNA"/>
</dbReference>
<keyword evidence="2" id="KW-1185">Reference proteome</keyword>
<comment type="caution">
    <text evidence="1">The sequence shown here is derived from an EMBL/GenBank/DDBJ whole genome shotgun (WGS) entry which is preliminary data.</text>
</comment>